<evidence type="ECO:0000313" key="6">
    <source>
        <dbReference type="EMBL" id="PKU86583.1"/>
    </source>
</evidence>
<evidence type="ECO:0000256" key="5">
    <source>
        <dbReference type="ARBA" id="ARBA00049153"/>
    </source>
</evidence>
<dbReference type="GO" id="GO:0005634">
    <property type="term" value="C:nucleus"/>
    <property type="evidence" value="ECO:0007669"/>
    <property type="project" value="TreeGrafter"/>
</dbReference>
<comment type="catalytic activity">
    <reaction evidence="4">
        <text>N(6)-(dimethylallyl)adenosine 5'-phosphate + H2O = N(6)-dimethylallyladenine + D-ribose 5-phosphate</text>
        <dbReference type="Rhea" id="RHEA:48560"/>
        <dbReference type="ChEBI" id="CHEBI:15377"/>
        <dbReference type="ChEBI" id="CHEBI:17660"/>
        <dbReference type="ChEBI" id="CHEBI:57526"/>
        <dbReference type="ChEBI" id="CHEBI:78346"/>
        <dbReference type="EC" id="3.2.2.n1"/>
    </reaction>
</comment>
<proteinExistence type="inferred from homology"/>
<accession>A0A2I0XFA2</accession>
<dbReference type="AlphaFoldDB" id="A0A2I0XFA2"/>
<name>A0A2I0XFA2_9ASPA</name>
<reference evidence="6 7" key="1">
    <citation type="journal article" date="2016" name="Sci. Rep.">
        <title>The Dendrobium catenatum Lindl. genome sequence provides insights into polysaccharide synthase, floral development and adaptive evolution.</title>
        <authorList>
            <person name="Zhang G.Q."/>
            <person name="Xu Q."/>
            <person name="Bian C."/>
            <person name="Tsai W.C."/>
            <person name="Yeh C.M."/>
            <person name="Liu K.W."/>
            <person name="Yoshida K."/>
            <person name="Zhang L.S."/>
            <person name="Chang S.B."/>
            <person name="Chen F."/>
            <person name="Shi Y."/>
            <person name="Su Y.Y."/>
            <person name="Zhang Y.Q."/>
            <person name="Chen L.J."/>
            <person name="Yin Y."/>
            <person name="Lin M."/>
            <person name="Huang H."/>
            <person name="Deng H."/>
            <person name="Wang Z.W."/>
            <person name="Zhu S.L."/>
            <person name="Zhao X."/>
            <person name="Deng C."/>
            <person name="Niu S.C."/>
            <person name="Huang J."/>
            <person name="Wang M."/>
            <person name="Liu G.H."/>
            <person name="Yang H.J."/>
            <person name="Xiao X.J."/>
            <person name="Hsiao Y.Y."/>
            <person name="Wu W.L."/>
            <person name="Chen Y.Y."/>
            <person name="Mitsuda N."/>
            <person name="Ohme-Takagi M."/>
            <person name="Luo Y.B."/>
            <person name="Van de Peer Y."/>
            <person name="Liu Z.J."/>
        </authorList>
    </citation>
    <scope>NUCLEOTIDE SEQUENCE [LARGE SCALE GENOMIC DNA]</scope>
    <source>
        <tissue evidence="6">The whole plant</tissue>
    </source>
</reference>
<dbReference type="GO" id="GO:0005829">
    <property type="term" value="C:cytosol"/>
    <property type="evidence" value="ECO:0007669"/>
    <property type="project" value="TreeGrafter"/>
</dbReference>
<reference evidence="6 7" key="2">
    <citation type="journal article" date="2017" name="Nature">
        <title>The Apostasia genome and the evolution of orchids.</title>
        <authorList>
            <person name="Zhang G.Q."/>
            <person name="Liu K.W."/>
            <person name="Li Z."/>
            <person name="Lohaus R."/>
            <person name="Hsiao Y.Y."/>
            <person name="Niu S.C."/>
            <person name="Wang J.Y."/>
            <person name="Lin Y.C."/>
            <person name="Xu Q."/>
            <person name="Chen L.J."/>
            <person name="Yoshida K."/>
            <person name="Fujiwara S."/>
            <person name="Wang Z.W."/>
            <person name="Zhang Y.Q."/>
            <person name="Mitsuda N."/>
            <person name="Wang M."/>
            <person name="Liu G.H."/>
            <person name="Pecoraro L."/>
            <person name="Huang H.X."/>
            <person name="Xiao X.J."/>
            <person name="Lin M."/>
            <person name="Wu X.Y."/>
            <person name="Wu W.L."/>
            <person name="Chen Y.Y."/>
            <person name="Chang S.B."/>
            <person name="Sakamoto S."/>
            <person name="Ohme-Takagi M."/>
            <person name="Yagi M."/>
            <person name="Zeng S.J."/>
            <person name="Shen C.Y."/>
            <person name="Yeh C.M."/>
            <person name="Luo Y.B."/>
            <person name="Tsai W.C."/>
            <person name="Van de Peer Y."/>
            <person name="Liu Z.J."/>
        </authorList>
    </citation>
    <scope>NUCLEOTIDE SEQUENCE [LARGE SCALE GENOMIC DNA]</scope>
    <source>
        <tissue evidence="6">The whole plant</tissue>
    </source>
</reference>
<gene>
    <name evidence="6" type="primary">LOG4</name>
    <name evidence="6" type="ORF">MA16_Dca023789</name>
</gene>
<protein>
    <recommendedName>
        <fullName evidence="2">cytokinin riboside 5'-monophosphate phosphoribohydrolase</fullName>
        <ecNumber evidence="2">3.2.2.n1</ecNumber>
    </recommendedName>
</protein>
<dbReference type="GO" id="GO:0009691">
    <property type="term" value="P:cytokinin biosynthetic process"/>
    <property type="evidence" value="ECO:0007669"/>
    <property type="project" value="UniProtKB-KW"/>
</dbReference>
<comment type="catalytic activity">
    <reaction evidence="5">
        <text>9-ribosyl-trans-zeatin 5'-phosphate + H2O = trans-zeatin + D-ribose 5-phosphate</text>
        <dbReference type="Rhea" id="RHEA:48564"/>
        <dbReference type="ChEBI" id="CHEBI:15377"/>
        <dbReference type="ChEBI" id="CHEBI:16522"/>
        <dbReference type="ChEBI" id="CHEBI:78346"/>
        <dbReference type="ChEBI" id="CHEBI:87947"/>
        <dbReference type="EC" id="3.2.2.n1"/>
    </reaction>
</comment>
<keyword evidence="3" id="KW-0203">Cytokinin biosynthesis</keyword>
<dbReference type="SUPFAM" id="SSF102405">
    <property type="entry name" value="MCP/YpsA-like"/>
    <property type="match status" value="1"/>
</dbReference>
<evidence type="ECO:0000313" key="7">
    <source>
        <dbReference type="Proteomes" id="UP000233837"/>
    </source>
</evidence>
<dbReference type="Gene3D" id="3.40.50.450">
    <property type="match status" value="1"/>
</dbReference>
<keyword evidence="6" id="KW-0378">Hydrolase</keyword>
<comment type="similarity">
    <text evidence="1">Belongs to the LOG family.</text>
</comment>
<dbReference type="Proteomes" id="UP000233837">
    <property type="component" value="Unassembled WGS sequence"/>
</dbReference>
<sequence length="202" mass="22300">MDRSHKAKEVRHQLAAVQKFSVSWWPGKKPTLIDSQVEVWQRVRISATGRSPRSDKNPVTSGCLTSGKNPIVSIGSDTGRSSTLVGGWAELWLQLAFGQNSDIGRLSSGSPAVVEKPVGLFNVDGYYNSLLSFVDMAVMEAFISQKARHIIVSSPTTNELVKKLEEYVPFTSSLYLHVVSSPENRELEGWNIQDLILGRKSV</sequence>
<evidence type="ECO:0000256" key="4">
    <source>
        <dbReference type="ARBA" id="ARBA00047718"/>
    </source>
</evidence>
<dbReference type="InterPro" id="IPR031100">
    <property type="entry name" value="LOG_fam"/>
</dbReference>
<dbReference type="Pfam" id="PF03641">
    <property type="entry name" value="Lysine_decarbox"/>
    <property type="match status" value="1"/>
</dbReference>
<dbReference type="GO" id="GO:0016799">
    <property type="term" value="F:hydrolase activity, hydrolyzing N-glycosyl compounds"/>
    <property type="evidence" value="ECO:0007669"/>
    <property type="project" value="TreeGrafter"/>
</dbReference>
<organism evidence="6 7">
    <name type="scientific">Dendrobium catenatum</name>
    <dbReference type="NCBI Taxonomy" id="906689"/>
    <lineage>
        <taxon>Eukaryota</taxon>
        <taxon>Viridiplantae</taxon>
        <taxon>Streptophyta</taxon>
        <taxon>Embryophyta</taxon>
        <taxon>Tracheophyta</taxon>
        <taxon>Spermatophyta</taxon>
        <taxon>Magnoliopsida</taxon>
        <taxon>Liliopsida</taxon>
        <taxon>Asparagales</taxon>
        <taxon>Orchidaceae</taxon>
        <taxon>Epidendroideae</taxon>
        <taxon>Malaxideae</taxon>
        <taxon>Dendrobiinae</taxon>
        <taxon>Dendrobium</taxon>
    </lineage>
</organism>
<dbReference type="PANTHER" id="PTHR31223:SF90">
    <property type="entry name" value="CYTOKININ RIBOSIDE 5'-MONOPHOSPHATE PHOSPHORIBOHYDROLASE LOG6-RELATED"/>
    <property type="match status" value="1"/>
</dbReference>
<evidence type="ECO:0000256" key="3">
    <source>
        <dbReference type="ARBA" id="ARBA00022712"/>
    </source>
</evidence>
<evidence type="ECO:0000256" key="2">
    <source>
        <dbReference type="ARBA" id="ARBA00012205"/>
    </source>
</evidence>
<keyword evidence="7" id="KW-1185">Reference proteome</keyword>
<dbReference type="PANTHER" id="PTHR31223">
    <property type="entry name" value="LOG FAMILY PROTEIN YJL055W"/>
    <property type="match status" value="1"/>
</dbReference>
<dbReference type="EMBL" id="KZ501937">
    <property type="protein sequence ID" value="PKU86583.1"/>
    <property type="molecule type" value="Genomic_DNA"/>
</dbReference>
<evidence type="ECO:0000256" key="1">
    <source>
        <dbReference type="ARBA" id="ARBA00006763"/>
    </source>
</evidence>
<dbReference type="EC" id="3.2.2.n1" evidence="2"/>